<protein>
    <recommendedName>
        <fullName evidence="4">Glycine-rich protein</fullName>
    </recommendedName>
</protein>
<keyword evidence="3" id="KW-1185">Reference proteome</keyword>
<reference evidence="2" key="1">
    <citation type="submission" date="2020-11" db="EMBL/GenBank/DDBJ databases">
        <authorList>
            <consortium name="DOE Joint Genome Institute"/>
            <person name="Ahrendt S."/>
            <person name="Riley R."/>
            <person name="Andreopoulos W."/>
            <person name="LaButti K."/>
            <person name="Pangilinan J."/>
            <person name="Ruiz-duenas F.J."/>
            <person name="Barrasa J.M."/>
            <person name="Sanchez-Garcia M."/>
            <person name="Camarero S."/>
            <person name="Miyauchi S."/>
            <person name="Serrano A."/>
            <person name="Linde D."/>
            <person name="Babiker R."/>
            <person name="Drula E."/>
            <person name="Ayuso-Fernandez I."/>
            <person name="Pacheco R."/>
            <person name="Padilla G."/>
            <person name="Ferreira P."/>
            <person name="Barriuso J."/>
            <person name="Kellner H."/>
            <person name="Castanera R."/>
            <person name="Alfaro M."/>
            <person name="Ramirez L."/>
            <person name="Pisabarro A.G."/>
            <person name="Kuo A."/>
            <person name="Tritt A."/>
            <person name="Lipzen A."/>
            <person name="He G."/>
            <person name="Yan M."/>
            <person name="Ng V."/>
            <person name="Cullen D."/>
            <person name="Martin F."/>
            <person name="Rosso M.-N."/>
            <person name="Henrissat B."/>
            <person name="Hibbett D."/>
            <person name="Martinez A.T."/>
            <person name="Grigoriev I.V."/>
        </authorList>
    </citation>
    <scope>NUCLEOTIDE SEQUENCE</scope>
    <source>
        <strain evidence="2">AH 44721</strain>
    </source>
</reference>
<dbReference type="Proteomes" id="UP000724874">
    <property type="component" value="Unassembled WGS sequence"/>
</dbReference>
<feature type="chain" id="PRO_5040369864" description="Glycine-rich protein" evidence="1">
    <location>
        <begin position="21"/>
        <end position="115"/>
    </location>
</feature>
<sequence>MPSLLTIIVALPLLCILAYAGYIGNRDSRVRRAGVTRGFFQQYSGFFRSGNGGSGGRGGDVGSHNHTTYNHIVVNGVGNDAIQHMSGQIVELEKCIRVLENHIEKLENIIREIIN</sequence>
<evidence type="ECO:0000313" key="2">
    <source>
        <dbReference type="EMBL" id="KAF8877397.1"/>
    </source>
</evidence>
<organism evidence="2 3">
    <name type="scientific">Gymnopilus junonius</name>
    <name type="common">Spectacular rustgill mushroom</name>
    <name type="synonym">Gymnopilus spectabilis subsp. junonius</name>
    <dbReference type="NCBI Taxonomy" id="109634"/>
    <lineage>
        <taxon>Eukaryota</taxon>
        <taxon>Fungi</taxon>
        <taxon>Dikarya</taxon>
        <taxon>Basidiomycota</taxon>
        <taxon>Agaricomycotina</taxon>
        <taxon>Agaricomycetes</taxon>
        <taxon>Agaricomycetidae</taxon>
        <taxon>Agaricales</taxon>
        <taxon>Agaricineae</taxon>
        <taxon>Hymenogastraceae</taxon>
        <taxon>Gymnopilus</taxon>
    </lineage>
</organism>
<keyword evidence="1" id="KW-0732">Signal</keyword>
<name>A0A9P5TGB3_GYMJU</name>
<feature type="signal peptide" evidence="1">
    <location>
        <begin position="1"/>
        <end position="20"/>
    </location>
</feature>
<accession>A0A9P5TGB3</accession>
<proteinExistence type="predicted"/>
<dbReference type="EMBL" id="JADNYJ010000171">
    <property type="protein sequence ID" value="KAF8877397.1"/>
    <property type="molecule type" value="Genomic_DNA"/>
</dbReference>
<comment type="caution">
    <text evidence="2">The sequence shown here is derived from an EMBL/GenBank/DDBJ whole genome shotgun (WGS) entry which is preliminary data.</text>
</comment>
<evidence type="ECO:0008006" key="4">
    <source>
        <dbReference type="Google" id="ProtNLM"/>
    </source>
</evidence>
<gene>
    <name evidence="2" type="ORF">CPB84DRAFT_1752187</name>
</gene>
<evidence type="ECO:0000313" key="3">
    <source>
        <dbReference type="Proteomes" id="UP000724874"/>
    </source>
</evidence>
<evidence type="ECO:0000256" key="1">
    <source>
        <dbReference type="SAM" id="SignalP"/>
    </source>
</evidence>
<dbReference type="AlphaFoldDB" id="A0A9P5TGB3"/>